<evidence type="ECO:0000313" key="3">
    <source>
        <dbReference type="Proteomes" id="UP000007819"/>
    </source>
</evidence>
<dbReference type="InterPro" id="IPR036397">
    <property type="entry name" value="RNaseH_sf"/>
</dbReference>
<dbReference type="Proteomes" id="UP000007819">
    <property type="component" value="Chromosome A1"/>
</dbReference>
<evidence type="ECO:0000313" key="2">
    <source>
        <dbReference type="EnsemblMetazoa" id="XP_008186170.1"/>
    </source>
</evidence>
<dbReference type="GO" id="GO:0003676">
    <property type="term" value="F:nucleic acid binding"/>
    <property type="evidence" value="ECO:0007669"/>
    <property type="project" value="InterPro"/>
</dbReference>
<dbReference type="RefSeq" id="XP_008186170.1">
    <property type="nucleotide sequence ID" value="XM_008187948.1"/>
</dbReference>
<dbReference type="AlphaFoldDB" id="A0A8R2FB33"/>
<dbReference type="InterPro" id="IPR001584">
    <property type="entry name" value="Integrase_cat-core"/>
</dbReference>
<reference evidence="2" key="2">
    <citation type="submission" date="2022-06" db="UniProtKB">
        <authorList>
            <consortium name="EnsemblMetazoa"/>
        </authorList>
    </citation>
    <scope>IDENTIFICATION</scope>
</reference>
<dbReference type="KEGG" id="api:103310269"/>
<organism evidence="2 3">
    <name type="scientific">Acyrthosiphon pisum</name>
    <name type="common">Pea aphid</name>
    <dbReference type="NCBI Taxonomy" id="7029"/>
    <lineage>
        <taxon>Eukaryota</taxon>
        <taxon>Metazoa</taxon>
        <taxon>Ecdysozoa</taxon>
        <taxon>Arthropoda</taxon>
        <taxon>Hexapoda</taxon>
        <taxon>Insecta</taxon>
        <taxon>Pterygota</taxon>
        <taxon>Neoptera</taxon>
        <taxon>Paraneoptera</taxon>
        <taxon>Hemiptera</taxon>
        <taxon>Sternorrhyncha</taxon>
        <taxon>Aphidomorpha</taxon>
        <taxon>Aphidoidea</taxon>
        <taxon>Aphididae</taxon>
        <taxon>Macrosiphini</taxon>
        <taxon>Acyrthosiphon</taxon>
    </lineage>
</organism>
<evidence type="ECO:0000259" key="1">
    <source>
        <dbReference type="PROSITE" id="PS50994"/>
    </source>
</evidence>
<dbReference type="OrthoDB" id="6623406at2759"/>
<feature type="domain" description="Integrase catalytic" evidence="1">
    <location>
        <begin position="55"/>
        <end position="233"/>
    </location>
</feature>
<dbReference type="GO" id="GO:0015074">
    <property type="term" value="P:DNA integration"/>
    <property type="evidence" value="ECO:0007669"/>
    <property type="project" value="InterPro"/>
</dbReference>
<dbReference type="GeneID" id="103310269"/>
<proteinExistence type="predicted"/>
<keyword evidence="3" id="KW-1185">Reference proteome</keyword>
<dbReference type="EnsemblMetazoa" id="XM_008187948.1">
    <property type="protein sequence ID" value="XP_008186170.1"/>
    <property type="gene ID" value="LOC103310269"/>
</dbReference>
<name>A0A8R2FB33_ACYPI</name>
<dbReference type="Gene3D" id="3.30.420.10">
    <property type="entry name" value="Ribonuclease H-like superfamily/Ribonuclease H"/>
    <property type="match status" value="1"/>
</dbReference>
<dbReference type="PANTHER" id="PTHR47331">
    <property type="entry name" value="PHD-TYPE DOMAIN-CONTAINING PROTEIN"/>
    <property type="match status" value="1"/>
</dbReference>
<dbReference type="SUPFAM" id="SSF53098">
    <property type="entry name" value="Ribonuclease H-like"/>
    <property type="match status" value="1"/>
</dbReference>
<protein>
    <recommendedName>
        <fullName evidence="1">Integrase catalytic domain-containing protein</fullName>
    </recommendedName>
</protein>
<dbReference type="PANTHER" id="PTHR47331:SF1">
    <property type="entry name" value="GAG-LIKE PROTEIN"/>
    <property type="match status" value="1"/>
</dbReference>
<dbReference type="PROSITE" id="PS50994">
    <property type="entry name" value="INTEGRASE"/>
    <property type="match status" value="1"/>
</dbReference>
<accession>A0A8R2FB33</accession>
<sequence length="238" mass="26981">MGFQNFCLTEVRRQYWPLLGTANARAVVRRCIKCIRACPRFDQPLMSVLPKDRLQCARPFTITSIDFAGPVYVRSGLRRFLAKKSWIAIFLCFSTKAMHLELAEDISSSSFLAVLCCFMARRGKCAKIYSDNGTNFVGTQKELVSMMRKASDQVIKEGIEWHFNPPSAPHFGGLWESAVKSTKHHLRRVMGEHKLTSTELRTLLCQIEACFNSRPITPLSSDPSEMEVLTPVTVSYFC</sequence>
<reference evidence="3" key="1">
    <citation type="submission" date="2010-06" db="EMBL/GenBank/DDBJ databases">
        <authorList>
            <person name="Jiang H."/>
            <person name="Abraham K."/>
            <person name="Ali S."/>
            <person name="Alsbrooks S.L."/>
            <person name="Anim B.N."/>
            <person name="Anosike U.S."/>
            <person name="Attaway T."/>
            <person name="Bandaranaike D.P."/>
            <person name="Battles P.K."/>
            <person name="Bell S.N."/>
            <person name="Bell A.V."/>
            <person name="Beltran B."/>
            <person name="Bickham C."/>
            <person name="Bustamante Y."/>
            <person name="Caleb T."/>
            <person name="Canada A."/>
            <person name="Cardenas V."/>
            <person name="Carter K."/>
            <person name="Chacko J."/>
            <person name="Chandrabose M.N."/>
            <person name="Chavez D."/>
            <person name="Chavez A."/>
            <person name="Chen L."/>
            <person name="Chu H.-S."/>
            <person name="Claassen K.J."/>
            <person name="Cockrell R."/>
            <person name="Collins M."/>
            <person name="Cooper J.A."/>
            <person name="Cree A."/>
            <person name="Curry S.M."/>
            <person name="Da Y."/>
            <person name="Dao M.D."/>
            <person name="Das B."/>
            <person name="Davila M.-L."/>
            <person name="Davy-Carroll L."/>
            <person name="Denson S."/>
            <person name="Dinh H."/>
            <person name="Ebong V.E."/>
            <person name="Edwards J.R."/>
            <person name="Egan A."/>
            <person name="El-Daye J."/>
            <person name="Escobedo L."/>
            <person name="Fernandez S."/>
            <person name="Fernando P.R."/>
            <person name="Flagg N."/>
            <person name="Forbes L.D."/>
            <person name="Fowler R.G."/>
            <person name="Fu Q."/>
            <person name="Gabisi R.A."/>
            <person name="Ganer J."/>
            <person name="Garbino Pronczuk A."/>
            <person name="Garcia R.M."/>
            <person name="Garner T."/>
            <person name="Garrett T.E."/>
            <person name="Gonzalez D.A."/>
            <person name="Hamid H."/>
            <person name="Hawkins E.S."/>
            <person name="Hirani K."/>
            <person name="Hogues M.E."/>
            <person name="Hollins B."/>
            <person name="Hsiao C.-H."/>
            <person name="Jabil R."/>
            <person name="James M.L."/>
            <person name="Jhangiani S.N."/>
            <person name="Johnson B."/>
            <person name="Johnson Q."/>
            <person name="Joshi V."/>
            <person name="Kalu J.B."/>
            <person name="Kam C."/>
            <person name="Kashfia A."/>
            <person name="Keebler J."/>
            <person name="Kisamo H."/>
            <person name="Kovar C.L."/>
            <person name="Lago L.A."/>
            <person name="Lai C.-Y."/>
            <person name="Laidlaw J."/>
            <person name="Lara F."/>
            <person name="Le T.-K."/>
            <person name="Lee S.L."/>
            <person name="Legall F.H."/>
            <person name="Lemon S.J."/>
            <person name="Lewis L.R."/>
            <person name="Li B."/>
            <person name="Liu Y."/>
            <person name="Liu Y.-S."/>
            <person name="Lopez J."/>
            <person name="Lozado R.J."/>
            <person name="Lu J."/>
            <person name="Madu R.C."/>
            <person name="Maheshwari M."/>
            <person name="Maheshwari R."/>
            <person name="Malloy K."/>
            <person name="Martinez E."/>
            <person name="Mathew T."/>
            <person name="Mercado I.C."/>
            <person name="Mercado C."/>
            <person name="Meyer B."/>
            <person name="Montgomery K."/>
            <person name="Morgan M.B."/>
            <person name="Munidasa M."/>
            <person name="Nazareth L.V."/>
            <person name="Nelson J."/>
            <person name="Ng B.M."/>
            <person name="Nguyen N.B."/>
            <person name="Nguyen P.Q."/>
            <person name="Nguyen T."/>
            <person name="Obregon M."/>
            <person name="Okwuonu G.O."/>
            <person name="Onwere C.G."/>
            <person name="Orozco G."/>
            <person name="Parra A."/>
            <person name="Patel S."/>
            <person name="Patil S."/>
            <person name="Perez A."/>
            <person name="Perez Y."/>
            <person name="Pham C."/>
            <person name="Primus E.L."/>
            <person name="Pu L.-L."/>
            <person name="Puazo M."/>
            <person name="Qin X."/>
            <person name="Quiroz J.B."/>
            <person name="Reese J."/>
            <person name="Richards S."/>
            <person name="Rives C.M."/>
            <person name="Robberts R."/>
            <person name="Ruiz S.J."/>
            <person name="Ruiz M.J."/>
            <person name="Santibanez J."/>
            <person name="Schneider B.W."/>
            <person name="Sisson I."/>
            <person name="Smith M."/>
            <person name="Sodergren E."/>
            <person name="Song X.-Z."/>
            <person name="Song B.B."/>
            <person name="Summersgill H."/>
            <person name="Thelus R."/>
            <person name="Thornton R.D."/>
            <person name="Trejos Z.Y."/>
            <person name="Usmani K."/>
            <person name="Vattathil S."/>
            <person name="Villasana D."/>
            <person name="Walker D.L."/>
            <person name="Wang S."/>
            <person name="Wang K."/>
            <person name="White C.S."/>
            <person name="Williams A.C."/>
            <person name="Williamson J."/>
            <person name="Wilson K."/>
            <person name="Woghiren I.O."/>
            <person name="Woodworth J.R."/>
            <person name="Worley K.C."/>
            <person name="Wright R.A."/>
            <person name="Wu W."/>
            <person name="Young L."/>
            <person name="Zhang L."/>
            <person name="Zhang J."/>
            <person name="Zhu Y."/>
            <person name="Muzny D.M."/>
            <person name="Weinstock G."/>
            <person name="Gibbs R.A."/>
        </authorList>
    </citation>
    <scope>NUCLEOTIDE SEQUENCE [LARGE SCALE GENOMIC DNA]</scope>
    <source>
        <strain evidence="3">LSR1</strain>
    </source>
</reference>
<dbReference type="InterPro" id="IPR012337">
    <property type="entry name" value="RNaseH-like_sf"/>
</dbReference>